<sequence length="83" mass="9552">MAIIYPDKPIESPFVVPPNRTEVTDEPEPSYPRHDPRFPDVSWIGTAEQGGGHMPEDYEWPTNPKQHQDDLMGEWESPQHRGT</sequence>
<proteinExistence type="predicted"/>
<dbReference type="Proteomes" id="UP000028547">
    <property type="component" value="Unassembled WGS sequence"/>
</dbReference>
<dbReference type="AlphaFoldDB" id="A0A084SZP1"/>
<organism evidence="2 3">
    <name type="scientific">Archangium violaceum Cb vi76</name>
    <dbReference type="NCBI Taxonomy" id="1406225"/>
    <lineage>
        <taxon>Bacteria</taxon>
        <taxon>Pseudomonadati</taxon>
        <taxon>Myxococcota</taxon>
        <taxon>Myxococcia</taxon>
        <taxon>Myxococcales</taxon>
        <taxon>Cystobacterineae</taxon>
        <taxon>Archangiaceae</taxon>
        <taxon>Archangium</taxon>
    </lineage>
</organism>
<protein>
    <submittedName>
        <fullName evidence="2">Uncharacterized protein</fullName>
    </submittedName>
</protein>
<gene>
    <name evidence="2" type="ORF">Q664_06110</name>
</gene>
<reference evidence="2 3" key="1">
    <citation type="submission" date="2014-07" db="EMBL/GenBank/DDBJ databases">
        <title>Draft Genome Sequence of Gephyronic Acid Producer, Cystobacter violaceus Strain Cb vi76.</title>
        <authorList>
            <person name="Stevens D.C."/>
            <person name="Young J."/>
            <person name="Carmichael R."/>
            <person name="Tan J."/>
            <person name="Taylor R.E."/>
        </authorList>
    </citation>
    <scope>NUCLEOTIDE SEQUENCE [LARGE SCALE GENOMIC DNA]</scope>
    <source>
        <strain evidence="2 3">Cb vi76</strain>
    </source>
</reference>
<dbReference type="EMBL" id="JPMI01000033">
    <property type="protein sequence ID" value="KFA93926.1"/>
    <property type="molecule type" value="Genomic_DNA"/>
</dbReference>
<name>A0A084SZP1_9BACT</name>
<dbReference type="RefSeq" id="WP_043390802.1">
    <property type="nucleotide sequence ID" value="NZ_JPMI01000033.1"/>
</dbReference>
<evidence type="ECO:0000256" key="1">
    <source>
        <dbReference type="SAM" id="MobiDB-lite"/>
    </source>
</evidence>
<accession>A0A084SZP1</accession>
<evidence type="ECO:0000313" key="2">
    <source>
        <dbReference type="EMBL" id="KFA93926.1"/>
    </source>
</evidence>
<comment type="caution">
    <text evidence="2">The sequence shown here is derived from an EMBL/GenBank/DDBJ whole genome shotgun (WGS) entry which is preliminary data.</text>
</comment>
<feature type="region of interest" description="Disordered" evidence="1">
    <location>
        <begin position="15"/>
        <end position="83"/>
    </location>
</feature>
<evidence type="ECO:0000313" key="3">
    <source>
        <dbReference type="Proteomes" id="UP000028547"/>
    </source>
</evidence>